<dbReference type="Proteomes" id="UP000196573">
    <property type="component" value="Unassembled WGS sequence"/>
</dbReference>
<reference evidence="2 3" key="1">
    <citation type="submission" date="2017-03" db="EMBL/GenBank/DDBJ databases">
        <authorList>
            <person name="Afonso C.L."/>
            <person name="Miller P.J."/>
            <person name="Scott M.A."/>
            <person name="Spackman E."/>
            <person name="Goraichik I."/>
            <person name="Dimitrov K.M."/>
            <person name="Suarez D.L."/>
            <person name="Swayne D.E."/>
        </authorList>
    </citation>
    <scope>NUCLEOTIDE SEQUENCE [LARGE SCALE GENOMIC DNA]</scope>
    <source>
        <strain evidence="2">SB41UT1</strain>
    </source>
</reference>
<organism evidence="2 3">
    <name type="scientific">Parendozoicomonas haliclonae</name>
    <dbReference type="NCBI Taxonomy" id="1960125"/>
    <lineage>
        <taxon>Bacteria</taxon>
        <taxon>Pseudomonadati</taxon>
        <taxon>Pseudomonadota</taxon>
        <taxon>Gammaproteobacteria</taxon>
        <taxon>Oceanospirillales</taxon>
        <taxon>Endozoicomonadaceae</taxon>
        <taxon>Parendozoicomonas</taxon>
    </lineage>
</organism>
<keyword evidence="3" id="KW-1185">Reference proteome</keyword>
<gene>
    <name evidence="2" type="ORF">EHSB41UT_03686</name>
</gene>
<protein>
    <submittedName>
        <fullName evidence="2">Uncharacterized protein</fullName>
    </submittedName>
</protein>
<feature type="compositionally biased region" description="Low complexity" evidence="1">
    <location>
        <begin position="29"/>
        <end position="40"/>
    </location>
</feature>
<evidence type="ECO:0000313" key="3">
    <source>
        <dbReference type="Proteomes" id="UP000196573"/>
    </source>
</evidence>
<feature type="region of interest" description="Disordered" evidence="1">
    <location>
        <begin position="16"/>
        <end position="43"/>
    </location>
</feature>
<proteinExistence type="predicted"/>
<evidence type="ECO:0000256" key="1">
    <source>
        <dbReference type="SAM" id="MobiDB-lite"/>
    </source>
</evidence>
<name>A0A1X7ANQ5_9GAMM</name>
<dbReference type="RefSeq" id="WP_087112341.1">
    <property type="nucleotide sequence ID" value="NZ_CBCSCN010000011.1"/>
</dbReference>
<sequence>MKVHRPTTGFTLLLRQLGQRPHTNRGAHPSSPSPSTSQPQNEQLRGAVVEALQRLTPEKRKDQAYIRQVFVETVIGSAYADRLTLGELQPMRDDILHTLNNDPDLGQQFDRIIARFLS</sequence>
<evidence type="ECO:0000313" key="2">
    <source>
        <dbReference type="EMBL" id="SMA49895.1"/>
    </source>
</evidence>
<dbReference type="EMBL" id="FWPT01000009">
    <property type="protein sequence ID" value="SMA49895.1"/>
    <property type="molecule type" value="Genomic_DNA"/>
</dbReference>
<dbReference type="AlphaFoldDB" id="A0A1X7ANQ5"/>
<accession>A0A1X7ANQ5</accession>